<evidence type="ECO:0000313" key="4">
    <source>
        <dbReference type="EMBL" id="RKP02824.1"/>
    </source>
</evidence>
<feature type="domain" description="J" evidence="2">
    <location>
        <begin position="15"/>
        <end position="79"/>
    </location>
</feature>
<keyword evidence="1" id="KW-0812">Transmembrane</keyword>
<dbReference type="GO" id="GO:0005829">
    <property type="term" value="C:cytosol"/>
    <property type="evidence" value="ECO:0007669"/>
    <property type="project" value="TreeGrafter"/>
</dbReference>
<reference evidence="3" key="3">
    <citation type="submission" date="2018-08" db="EMBL/GenBank/DDBJ databases">
        <title>Leveraging single-cell genomics to expand the Fungal Tree of Life.</title>
        <authorList>
            <consortium name="DOE Joint Genome Institute"/>
            <person name="Ahrendt S.R."/>
            <person name="Quandt C.A."/>
            <person name="Ciobanu D."/>
            <person name="Clum A."/>
            <person name="Salamov A."/>
            <person name="Andreopoulos B."/>
            <person name="Cheng J.-F."/>
            <person name="Woyke T."/>
            <person name="Pelin A."/>
            <person name="Henrissat B."/>
            <person name="Reynolds N."/>
            <person name="Benny G.L."/>
            <person name="Smith M.E."/>
            <person name="James T.Y."/>
            <person name="Grigoriev I.V."/>
        </authorList>
    </citation>
    <scope>NUCLEOTIDE SEQUENCE</scope>
    <source>
        <strain evidence="3">ATCC 52028</strain>
    </source>
</reference>
<dbReference type="InterPro" id="IPR018253">
    <property type="entry name" value="DnaJ_domain_CS"/>
</dbReference>
<keyword evidence="1" id="KW-0472">Membrane</keyword>
<dbReference type="Proteomes" id="UP000268535">
    <property type="component" value="Unassembled WGS sequence"/>
</dbReference>
<dbReference type="InterPro" id="IPR036869">
    <property type="entry name" value="J_dom_sf"/>
</dbReference>
<dbReference type="SUPFAM" id="SSF46565">
    <property type="entry name" value="Chaperone J-domain"/>
    <property type="match status" value="1"/>
</dbReference>
<evidence type="ECO:0000313" key="3">
    <source>
        <dbReference type="EMBL" id="RKO98005.1"/>
    </source>
</evidence>
<gene>
    <name evidence="3" type="ORF">CAUPRSCDRAFT_10370</name>
    <name evidence="4" type="ORF">CXG81DRAFT_24523</name>
</gene>
<feature type="transmembrane region" description="Helical" evidence="1">
    <location>
        <begin position="118"/>
        <end position="146"/>
    </location>
</feature>
<proteinExistence type="predicted"/>
<dbReference type="PRINTS" id="PR00625">
    <property type="entry name" value="JDOMAIN"/>
</dbReference>
<dbReference type="PANTHER" id="PTHR45006:SF1">
    <property type="entry name" value="DNAJ-LIKE PROTEIN 1"/>
    <property type="match status" value="1"/>
</dbReference>
<dbReference type="InterPro" id="IPR001623">
    <property type="entry name" value="DnaJ_domain"/>
</dbReference>
<organism evidence="3 5">
    <name type="scientific">Caulochytrium protostelioides</name>
    <dbReference type="NCBI Taxonomy" id="1555241"/>
    <lineage>
        <taxon>Eukaryota</taxon>
        <taxon>Fungi</taxon>
        <taxon>Fungi incertae sedis</taxon>
        <taxon>Chytridiomycota</taxon>
        <taxon>Chytridiomycota incertae sedis</taxon>
        <taxon>Chytridiomycetes</taxon>
        <taxon>Caulochytriales</taxon>
        <taxon>Caulochytriaceae</taxon>
        <taxon>Caulochytrium</taxon>
    </lineage>
</organism>
<dbReference type="SMART" id="SM00271">
    <property type="entry name" value="DnaJ"/>
    <property type="match status" value="1"/>
</dbReference>
<reference evidence="4" key="2">
    <citation type="submission" date="2018-04" db="EMBL/GenBank/DDBJ databases">
        <title>Leveraging single-cell genomics to expand the Fungal Tree of Life.</title>
        <authorList>
            <consortium name="DOE Joint Genome Institute"/>
            <person name="Ahrendt S.R."/>
            <person name="Quandt C.A."/>
            <person name="Ciobanu D."/>
            <person name="Clum A."/>
            <person name="Salamov A."/>
            <person name="Andreopoulos B."/>
            <person name="Cheng J.-F."/>
            <person name="Woyke T."/>
            <person name="Pelin A."/>
            <person name="Henrissat B."/>
            <person name="Benny G.L."/>
            <person name="Smith M.E."/>
            <person name="James T.Y."/>
            <person name="Grigoriev I.V."/>
        </authorList>
    </citation>
    <scope>NUCLEOTIDE SEQUENCE</scope>
    <source>
        <strain evidence="4">ATCC 52028</strain>
    </source>
</reference>
<keyword evidence="6" id="KW-1185">Reference proteome</keyword>
<dbReference type="CDD" id="cd06257">
    <property type="entry name" value="DnaJ"/>
    <property type="match status" value="1"/>
</dbReference>
<dbReference type="InterPro" id="IPR052814">
    <property type="entry name" value="Peroxisomal_DnaJ"/>
</dbReference>
<dbReference type="Pfam" id="PF00226">
    <property type="entry name" value="DnaJ"/>
    <property type="match status" value="1"/>
</dbReference>
<reference evidence="5 6" key="1">
    <citation type="journal article" date="2018" name="Nat. Microbiol.">
        <title>Leveraging single-cell genomics to expand the fungal tree of life.</title>
        <authorList>
            <person name="Ahrendt S.R."/>
            <person name="Quandt C.A."/>
            <person name="Ciobanu D."/>
            <person name="Clum A."/>
            <person name="Salamov A."/>
            <person name="Andreopoulos B."/>
            <person name="Cheng J.F."/>
            <person name="Woyke T."/>
            <person name="Pelin A."/>
            <person name="Henrissat B."/>
            <person name="Reynolds N.K."/>
            <person name="Benny G.L."/>
            <person name="Smith M.E."/>
            <person name="James T.Y."/>
            <person name="Grigoriev I.V."/>
        </authorList>
    </citation>
    <scope>NUCLEOTIDE SEQUENCE [LARGE SCALE GENOMIC DNA]</scope>
    <source>
        <strain evidence="5 6">ATCC 52028</strain>
    </source>
</reference>
<accession>A0A4P9WZI3</accession>
<dbReference type="OrthoDB" id="442087at2759"/>
<dbReference type="PANTHER" id="PTHR45006">
    <property type="entry name" value="DNAJ-LIKE PROTEIN 1"/>
    <property type="match status" value="1"/>
</dbReference>
<evidence type="ECO:0000313" key="5">
    <source>
        <dbReference type="Proteomes" id="UP000268535"/>
    </source>
</evidence>
<keyword evidence="1" id="KW-1133">Transmembrane helix</keyword>
<dbReference type="EMBL" id="ML014134">
    <property type="protein sequence ID" value="RKP02824.1"/>
    <property type="molecule type" value="Genomic_DNA"/>
</dbReference>
<evidence type="ECO:0000256" key="1">
    <source>
        <dbReference type="SAM" id="Phobius"/>
    </source>
</evidence>
<dbReference type="AlphaFoldDB" id="A0A4P9WZI3"/>
<dbReference type="EMBL" id="ML009129">
    <property type="protein sequence ID" value="RKO98005.1"/>
    <property type="molecule type" value="Genomic_DNA"/>
</dbReference>
<dbReference type="Gene3D" id="1.10.287.110">
    <property type="entry name" value="DnaJ domain"/>
    <property type="match status" value="1"/>
</dbReference>
<dbReference type="PROSITE" id="PS00636">
    <property type="entry name" value="DNAJ_1"/>
    <property type="match status" value="1"/>
</dbReference>
<dbReference type="PROSITE" id="PS50076">
    <property type="entry name" value="DNAJ_2"/>
    <property type="match status" value="1"/>
</dbReference>
<dbReference type="GO" id="GO:0016558">
    <property type="term" value="P:protein import into peroxisome matrix"/>
    <property type="evidence" value="ECO:0007669"/>
    <property type="project" value="TreeGrafter"/>
</dbReference>
<dbReference type="STRING" id="1555241.A0A4P9WZI3"/>
<dbReference type="Proteomes" id="UP000274922">
    <property type="component" value="Unassembled WGS sequence"/>
</dbReference>
<sequence length="202" mass="22709">MATRPIPDESFSDESLYNILKIDPTANDEEIYQAYSKEALHWLPDSNPAPEAAERFKQLGDTFQILSDPAKRKQYDERLRDHDLCPTAGLPRDANDGWASFAFVFGPMLEQEFEDPSWFWQPIGGVAGFALGFIAGNILGAAAGAYMGNRLGKVRDVKGQSVLDAFRSLPVAKRQIMLRRIEQAVGIDYVRWLLSSGRQRRD</sequence>
<evidence type="ECO:0000259" key="2">
    <source>
        <dbReference type="PROSITE" id="PS50076"/>
    </source>
</evidence>
<protein>
    <submittedName>
        <fullName evidence="3">DnaJ-domain-containing protein</fullName>
    </submittedName>
</protein>
<name>A0A4P9WZI3_9FUNG</name>
<evidence type="ECO:0000313" key="6">
    <source>
        <dbReference type="Proteomes" id="UP000274922"/>
    </source>
</evidence>